<keyword evidence="1" id="KW-0812">Transmembrane</keyword>
<proteinExistence type="predicted"/>
<keyword evidence="4" id="KW-1185">Reference proteome</keyword>
<dbReference type="Proteomes" id="UP000022910">
    <property type="component" value="Unassembled WGS sequence"/>
</dbReference>
<evidence type="ECO:0000256" key="1">
    <source>
        <dbReference type="SAM" id="Phobius"/>
    </source>
</evidence>
<organism evidence="3 4">
    <name type="scientific">Rhizophagus irregularis (strain DAOM 197198w)</name>
    <name type="common">Glomus intraradices</name>
    <dbReference type="NCBI Taxonomy" id="1432141"/>
    <lineage>
        <taxon>Eukaryota</taxon>
        <taxon>Fungi</taxon>
        <taxon>Fungi incertae sedis</taxon>
        <taxon>Mucoromycota</taxon>
        <taxon>Glomeromycotina</taxon>
        <taxon>Glomeromycetes</taxon>
        <taxon>Glomerales</taxon>
        <taxon>Glomeraceae</taxon>
        <taxon>Rhizophagus</taxon>
    </lineage>
</organism>
<dbReference type="HOGENOM" id="CLU_2147248_0_0_1"/>
<dbReference type="AlphaFoldDB" id="A0A015JTL8"/>
<evidence type="ECO:0000313" key="3">
    <source>
        <dbReference type="EMBL" id="EXX50471.1"/>
    </source>
</evidence>
<keyword evidence="1" id="KW-1133">Transmembrane helix</keyword>
<dbReference type="EMBL" id="JEMT01029943">
    <property type="protein sequence ID" value="EXX50471.1"/>
    <property type="molecule type" value="Genomic_DNA"/>
</dbReference>
<comment type="caution">
    <text evidence="3">The sequence shown here is derived from an EMBL/GenBank/DDBJ whole genome shotgun (WGS) entry which is preliminary data.</text>
</comment>
<evidence type="ECO:0000313" key="4">
    <source>
        <dbReference type="Proteomes" id="UP000022910"/>
    </source>
</evidence>
<protein>
    <submittedName>
        <fullName evidence="3">Uncharacterized protein</fullName>
    </submittedName>
</protein>
<accession>A0A015JTL8</accession>
<reference evidence="3 4" key="1">
    <citation type="submission" date="2014-02" db="EMBL/GenBank/DDBJ databases">
        <title>Single nucleus genome sequencing reveals high similarity among nuclei of an endomycorrhizal fungus.</title>
        <authorList>
            <person name="Lin K."/>
            <person name="Geurts R."/>
            <person name="Zhang Z."/>
            <person name="Limpens E."/>
            <person name="Saunders D.G."/>
            <person name="Mu D."/>
            <person name="Pang E."/>
            <person name="Cao H."/>
            <person name="Cha H."/>
            <person name="Lin T."/>
            <person name="Zhou Q."/>
            <person name="Shang Y."/>
            <person name="Li Y."/>
            <person name="Ivanov S."/>
            <person name="Sharma T."/>
            <person name="Velzen R.V."/>
            <person name="Ruijter N.D."/>
            <person name="Aanen D.K."/>
            <person name="Win J."/>
            <person name="Kamoun S."/>
            <person name="Bisseling T."/>
            <person name="Huang S."/>
        </authorList>
    </citation>
    <scope>NUCLEOTIDE SEQUENCE [LARGE SCALE GENOMIC DNA]</scope>
    <source>
        <strain evidence="4">DAOM197198w</strain>
    </source>
</reference>
<sequence length="113" mass="12227">MSQFFKMKLFLILFLAFTIVAVQGSAQNQEDPKKTSTVFVTSTSVAASPTSTPAGNNSLPGTTLVDSIGPIVAASIVVFLIIVILIAAFFFTRRKKQIIKNNINIRNPNDPNV</sequence>
<name>A0A015JTL8_RHIIW</name>
<feature type="signal peptide" evidence="2">
    <location>
        <begin position="1"/>
        <end position="24"/>
    </location>
</feature>
<keyword evidence="1" id="KW-0472">Membrane</keyword>
<keyword evidence="2" id="KW-0732">Signal</keyword>
<evidence type="ECO:0000256" key="2">
    <source>
        <dbReference type="SAM" id="SignalP"/>
    </source>
</evidence>
<feature type="chain" id="PRO_5001474494" evidence="2">
    <location>
        <begin position="25"/>
        <end position="113"/>
    </location>
</feature>
<gene>
    <name evidence="3" type="ORF">RirG_270490</name>
</gene>
<feature type="transmembrane region" description="Helical" evidence="1">
    <location>
        <begin position="68"/>
        <end position="91"/>
    </location>
</feature>